<evidence type="ECO:0000313" key="5">
    <source>
        <dbReference type="Proteomes" id="UP000238163"/>
    </source>
</evidence>
<feature type="transmembrane region" description="Helical" evidence="2">
    <location>
        <begin position="132"/>
        <end position="154"/>
    </location>
</feature>
<dbReference type="InterPro" id="IPR001867">
    <property type="entry name" value="OmpR/PhoB-type_DNA-bd"/>
</dbReference>
<reference evidence="4 5" key="1">
    <citation type="submission" date="2017-09" db="EMBL/GenBank/DDBJ databases">
        <authorList>
            <person name="Girard L."/>
            <person name="Lami R."/>
            <person name="Suzuki M."/>
            <person name="Baudart J."/>
        </authorList>
    </citation>
    <scope>NUCLEOTIDE SEQUENCE [LARGE SCALE GENOMIC DNA]</scope>
    <source>
        <strain evidence="4 5">17LN0615E</strain>
    </source>
</reference>
<evidence type="ECO:0000256" key="1">
    <source>
        <dbReference type="ARBA" id="ARBA00023125"/>
    </source>
</evidence>
<dbReference type="SUPFAM" id="SSF46894">
    <property type="entry name" value="C-terminal effector domain of the bipartite response regulators"/>
    <property type="match status" value="1"/>
</dbReference>
<dbReference type="RefSeq" id="WP_096444538.1">
    <property type="nucleotide sequence ID" value="NZ_NWTN01000053.1"/>
</dbReference>
<evidence type="ECO:0000256" key="2">
    <source>
        <dbReference type="SAM" id="Phobius"/>
    </source>
</evidence>
<protein>
    <recommendedName>
        <fullName evidence="3">OmpR/PhoB-type domain-containing protein</fullName>
    </recommendedName>
</protein>
<keyword evidence="2" id="KW-0472">Membrane</keyword>
<keyword evidence="2" id="KW-1133">Transmembrane helix</keyword>
<keyword evidence="5" id="KW-1185">Reference proteome</keyword>
<dbReference type="InterPro" id="IPR036388">
    <property type="entry name" value="WH-like_DNA-bd_sf"/>
</dbReference>
<dbReference type="Proteomes" id="UP000238163">
    <property type="component" value="Unassembled WGS sequence"/>
</dbReference>
<sequence length="179" mass="20157">MAKPFENEFLSIVQDNGSVRLYLKGTRQHFSISNPEGRLLRCLLEAKGIVDKATLLAAGWDKPEAVGENSLPVAISNLRKVLKMGGIEVNNVSKKGYVVILPISEEPRIENSKKREGFLSYVDERYAVIAKAILSVVFAYLVLNSIFLLTNGWVSIDCNEKLTVELCTFERVNYEFREE</sequence>
<feature type="domain" description="OmpR/PhoB-type" evidence="3">
    <location>
        <begin position="27"/>
        <end position="99"/>
    </location>
</feature>
<proteinExistence type="predicted"/>
<dbReference type="EMBL" id="NWTN01000053">
    <property type="protein sequence ID" value="PRQ64470.1"/>
    <property type="molecule type" value="Genomic_DNA"/>
</dbReference>
<organism evidence="4 5">
    <name type="scientific">Vibrio mediterranei</name>
    <dbReference type="NCBI Taxonomy" id="689"/>
    <lineage>
        <taxon>Bacteria</taxon>
        <taxon>Pseudomonadati</taxon>
        <taxon>Pseudomonadota</taxon>
        <taxon>Gammaproteobacteria</taxon>
        <taxon>Vibrionales</taxon>
        <taxon>Vibrionaceae</taxon>
        <taxon>Vibrio</taxon>
    </lineage>
</organism>
<name>A0ABX5D4T6_9VIBR</name>
<evidence type="ECO:0000313" key="4">
    <source>
        <dbReference type="EMBL" id="PRQ64470.1"/>
    </source>
</evidence>
<keyword evidence="2" id="KW-0812">Transmembrane</keyword>
<dbReference type="SMART" id="SM00862">
    <property type="entry name" value="Trans_reg_C"/>
    <property type="match status" value="1"/>
</dbReference>
<accession>A0ABX5D4T6</accession>
<comment type="caution">
    <text evidence="4">The sequence shown here is derived from an EMBL/GenBank/DDBJ whole genome shotgun (WGS) entry which is preliminary data.</text>
</comment>
<dbReference type="Pfam" id="PF00486">
    <property type="entry name" value="Trans_reg_C"/>
    <property type="match status" value="1"/>
</dbReference>
<dbReference type="Gene3D" id="1.10.10.10">
    <property type="entry name" value="Winged helix-like DNA-binding domain superfamily/Winged helix DNA-binding domain"/>
    <property type="match status" value="1"/>
</dbReference>
<dbReference type="InterPro" id="IPR016032">
    <property type="entry name" value="Sig_transdc_resp-reg_C-effctor"/>
</dbReference>
<gene>
    <name evidence="4" type="ORF">COR51_27325</name>
</gene>
<evidence type="ECO:0000259" key="3">
    <source>
        <dbReference type="SMART" id="SM00862"/>
    </source>
</evidence>
<reference evidence="4 5" key="2">
    <citation type="submission" date="2018-03" db="EMBL/GenBank/DDBJ databases">
        <title>Genetic Diversity and Phenotypic Plasticity of AHL Mediated Quorum Sensing in Environmental Strains of Vibrio mediterranei.</title>
        <authorList>
            <person name="Lantoine F."/>
            <person name="Vouve F."/>
        </authorList>
    </citation>
    <scope>NUCLEOTIDE SEQUENCE [LARGE SCALE GENOMIC DNA]</scope>
    <source>
        <strain evidence="4 5">17LN0615E</strain>
    </source>
</reference>
<keyword evidence="1" id="KW-0238">DNA-binding</keyword>